<evidence type="ECO:0000313" key="3">
    <source>
        <dbReference type="Proteomes" id="UP000322245"/>
    </source>
</evidence>
<name>A0A5D3B6Y8_9TREE</name>
<sequence>MALEEFLEGRFRSEGMRTYLGNILTYIDVFVALCLPPKEKHFVILTHPSNSDYDASNPQASHFTQVVWKSSTKLGWAQTSCADGTIFTGYGDSPFIVCEYDPAGNVAGQYGDDVQV</sequence>
<accession>A0A5D3B6Y8</accession>
<dbReference type="InterPro" id="IPR014044">
    <property type="entry name" value="CAP_dom"/>
</dbReference>
<protein>
    <recommendedName>
        <fullName evidence="1">SCP domain-containing protein</fullName>
    </recommendedName>
</protein>
<dbReference type="Proteomes" id="UP000322245">
    <property type="component" value="Unassembled WGS sequence"/>
</dbReference>
<dbReference type="PRINTS" id="PR00837">
    <property type="entry name" value="V5TPXLIKE"/>
</dbReference>
<dbReference type="Pfam" id="PF00188">
    <property type="entry name" value="CAP"/>
    <property type="match status" value="1"/>
</dbReference>
<dbReference type="SUPFAM" id="SSF55797">
    <property type="entry name" value="PR-1-like"/>
    <property type="match status" value="1"/>
</dbReference>
<dbReference type="SMART" id="SM00198">
    <property type="entry name" value="SCP"/>
    <property type="match status" value="1"/>
</dbReference>
<dbReference type="InterPro" id="IPR001283">
    <property type="entry name" value="CRISP-related"/>
</dbReference>
<evidence type="ECO:0000313" key="2">
    <source>
        <dbReference type="EMBL" id="TYJ58439.1"/>
    </source>
</evidence>
<proteinExistence type="predicted"/>
<dbReference type="Gene3D" id="3.40.33.10">
    <property type="entry name" value="CAP"/>
    <property type="match status" value="1"/>
</dbReference>
<dbReference type="InterPro" id="IPR035940">
    <property type="entry name" value="CAP_sf"/>
</dbReference>
<dbReference type="EMBL" id="NIDF01000004">
    <property type="protein sequence ID" value="TYJ58439.1"/>
    <property type="molecule type" value="Genomic_DNA"/>
</dbReference>
<organism evidence="2 3">
    <name type="scientific">Cryptococcus floricola</name>
    <dbReference type="NCBI Taxonomy" id="2591691"/>
    <lineage>
        <taxon>Eukaryota</taxon>
        <taxon>Fungi</taxon>
        <taxon>Dikarya</taxon>
        <taxon>Basidiomycota</taxon>
        <taxon>Agaricomycotina</taxon>
        <taxon>Tremellomycetes</taxon>
        <taxon>Tremellales</taxon>
        <taxon>Cryptococcaceae</taxon>
        <taxon>Cryptococcus</taxon>
    </lineage>
</organism>
<comment type="caution">
    <text evidence="2">The sequence shown here is derived from an EMBL/GenBank/DDBJ whole genome shotgun (WGS) entry which is preliminary data.</text>
</comment>
<reference evidence="2 3" key="1">
    <citation type="submission" date="2017-05" db="EMBL/GenBank/DDBJ databases">
        <title>The Genome Sequence of Tsuchiyaea wingfieldii DSM 27421.</title>
        <authorList>
            <person name="Cuomo C."/>
            <person name="Passer A."/>
            <person name="Billmyre B."/>
            <person name="Heitman J."/>
        </authorList>
    </citation>
    <scope>NUCLEOTIDE SEQUENCE [LARGE SCALE GENOMIC DNA]</scope>
    <source>
        <strain evidence="2 3">DSM 27421</strain>
    </source>
</reference>
<feature type="domain" description="SCP" evidence="1">
    <location>
        <begin position="1"/>
        <end position="108"/>
    </location>
</feature>
<dbReference type="PANTHER" id="PTHR10334">
    <property type="entry name" value="CYSTEINE-RICH SECRETORY PROTEIN-RELATED"/>
    <property type="match status" value="1"/>
</dbReference>
<keyword evidence="3" id="KW-1185">Reference proteome</keyword>
<evidence type="ECO:0000259" key="1">
    <source>
        <dbReference type="SMART" id="SM00198"/>
    </source>
</evidence>
<dbReference type="AlphaFoldDB" id="A0A5D3B6Y8"/>
<gene>
    <name evidence="2" type="ORF">B9479_000645</name>
</gene>